<sequence length="254" mass="28434">MARSKVNAWYGWVPDRPDYRDKLYAAIAAPPRRLPAKVDLRAGCSPVENQGSLGSCTANALVGNLEFLEKKVGRRVINLSRLFIYYNERAMEGTIGEDAGAAIRDGVKSLVKQGVCSEREWPYRIAKFADKPSAACYRLAVNREVNSYHRVIGLQQMRQCLAEGYPFVFGFSVYEAFESDAVARTGNLNLPKPGERQVGGHAICAVGYDDATKRLLIRNSWGRGWGIKGYFTMPYDYASNSNLADDFWTLRAFH</sequence>
<dbReference type="InterPro" id="IPR038765">
    <property type="entry name" value="Papain-like_cys_pep_sf"/>
</dbReference>
<accession>A0ABW0QTI9</accession>
<dbReference type="SUPFAM" id="SSF54001">
    <property type="entry name" value="Cysteine proteinases"/>
    <property type="match status" value="1"/>
</dbReference>
<dbReference type="InterPro" id="IPR000668">
    <property type="entry name" value="Peptidase_C1A_C"/>
</dbReference>
<dbReference type="Proteomes" id="UP001596114">
    <property type="component" value="Unassembled WGS sequence"/>
</dbReference>
<comment type="similarity">
    <text evidence="1">Belongs to the peptidase C1 family.</text>
</comment>
<proteinExistence type="inferred from homology"/>
<dbReference type="Gene3D" id="3.90.70.10">
    <property type="entry name" value="Cysteine proteinases"/>
    <property type="match status" value="1"/>
</dbReference>
<evidence type="ECO:0000256" key="1">
    <source>
        <dbReference type="ARBA" id="ARBA00008455"/>
    </source>
</evidence>
<dbReference type="RefSeq" id="WP_377320998.1">
    <property type="nucleotide sequence ID" value="NZ_JBHSNF010000003.1"/>
</dbReference>
<dbReference type="Pfam" id="PF00112">
    <property type="entry name" value="Peptidase_C1"/>
    <property type="match status" value="1"/>
</dbReference>
<dbReference type="PROSITE" id="PS00639">
    <property type="entry name" value="THIOL_PROTEASE_HIS"/>
    <property type="match status" value="1"/>
</dbReference>
<dbReference type="InterPro" id="IPR025660">
    <property type="entry name" value="Pept_his_AS"/>
</dbReference>
<dbReference type="PANTHER" id="PTHR12411">
    <property type="entry name" value="CYSTEINE PROTEASE FAMILY C1-RELATED"/>
    <property type="match status" value="1"/>
</dbReference>
<evidence type="ECO:0000313" key="3">
    <source>
        <dbReference type="EMBL" id="MFC5526872.1"/>
    </source>
</evidence>
<evidence type="ECO:0000313" key="4">
    <source>
        <dbReference type="Proteomes" id="UP001596114"/>
    </source>
</evidence>
<comment type="caution">
    <text evidence="3">The sequence shown here is derived from an EMBL/GenBank/DDBJ whole genome shotgun (WGS) entry which is preliminary data.</text>
</comment>
<reference evidence="4" key="1">
    <citation type="journal article" date="2019" name="Int. J. Syst. Evol. Microbiol.">
        <title>The Global Catalogue of Microorganisms (GCM) 10K type strain sequencing project: providing services to taxonomists for standard genome sequencing and annotation.</title>
        <authorList>
            <consortium name="The Broad Institute Genomics Platform"/>
            <consortium name="The Broad Institute Genome Sequencing Center for Infectious Disease"/>
            <person name="Wu L."/>
            <person name="Ma J."/>
        </authorList>
    </citation>
    <scope>NUCLEOTIDE SEQUENCE [LARGE SCALE GENOMIC DNA]</scope>
    <source>
        <strain evidence="4">CGMCC 1.16619</strain>
    </source>
</reference>
<dbReference type="EMBL" id="JBHSNF010000003">
    <property type="protein sequence ID" value="MFC5526872.1"/>
    <property type="molecule type" value="Genomic_DNA"/>
</dbReference>
<dbReference type="SMART" id="SM00645">
    <property type="entry name" value="Pept_C1"/>
    <property type="match status" value="1"/>
</dbReference>
<evidence type="ECO:0000259" key="2">
    <source>
        <dbReference type="SMART" id="SM00645"/>
    </source>
</evidence>
<dbReference type="InterPro" id="IPR013128">
    <property type="entry name" value="Peptidase_C1A"/>
</dbReference>
<gene>
    <name evidence="3" type="ORF">ACFPPA_14115</name>
</gene>
<dbReference type="CDD" id="cd02619">
    <property type="entry name" value="Peptidase_C1"/>
    <property type="match status" value="1"/>
</dbReference>
<organism evidence="3 4">
    <name type="scientific">Rhodanobacter ginsengisoli</name>
    <dbReference type="NCBI Taxonomy" id="418646"/>
    <lineage>
        <taxon>Bacteria</taxon>
        <taxon>Pseudomonadati</taxon>
        <taxon>Pseudomonadota</taxon>
        <taxon>Gammaproteobacteria</taxon>
        <taxon>Lysobacterales</taxon>
        <taxon>Rhodanobacteraceae</taxon>
        <taxon>Rhodanobacter</taxon>
    </lineage>
</organism>
<feature type="domain" description="Peptidase C1A papain C-terminal" evidence="2">
    <location>
        <begin position="34"/>
        <end position="242"/>
    </location>
</feature>
<name>A0ABW0QTI9_9GAMM</name>
<protein>
    <submittedName>
        <fullName evidence="3">C1 family peptidase</fullName>
    </submittedName>
</protein>
<keyword evidence="4" id="KW-1185">Reference proteome</keyword>